<comment type="caution">
    <text evidence="1">The sequence shown here is derived from an EMBL/GenBank/DDBJ whole genome shotgun (WGS) entry which is preliminary data.</text>
</comment>
<dbReference type="Proteomes" id="UP000709959">
    <property type="component" value="Unassembled WGS sequence"/>
</dbReference>
<dbReference type="EMBL" id="JADKCH010000002">
    <property type="protein sequence ID" value="MBK8572004.1"/>
    <property type="molecule type" value="Genomic_DNA"/>
</dbReference>
<name>A0A936F0P8_9BACT</name>
<accession>A0A936F0P8</accession>
<protein>
    <submittedName>
        <fullName evidence="1">Uncharacterized protein</fullName>
    </submittedName>
</protein>
<sequence>MAARNLNKDQPEAVRMVFQRLCEGEDVVQVQFGELQGEFKVLAETPDRIILGISDLERGQWRLKPGPASP</sequence>
<organism evidence="1 2">
    <name type="scientific">Candidatus Geothrix odensensis</name>
    <dbReference type="NCBI Taxonomy" id="2954440"/>
    <lineage>
        <taxon>Bacteria</taxon>
        <taxon>Pseudomonadati</taxon>
        <taxon>Acidobacteriota</taxon>
        <taxon>Holophagae</taxon>
        <taxon>Holophagales</taxon>
        <taxon>Holophagaceae</taxon>
        <taxon>Geothrix</taxon>
    </lineage>
</organism>
<reference evidence="1 2" key="1">
    <citation type="submission" date="2020-10" db="EMBL/GenBank/DDBJ databases">
        <title>Connecting structure to function with the recovery of over 1000 high-quality activated sludge metagenome-assembled genomes encoding full-length rRNA genes using long-read sequencing.</title>
        <authorList>
            <person name="Singleton C.M."/>
            <person name="Petriglieri F."/>
            <person name="Kristensen J.M."/>
            <person name="Kirkegaard R.H."/>
            <person name="Michaelsen T.Y."/>
            <person name="Andersen M.H."/>
            <person name="Karst S.M."/>
            <person name="Dueholm M.S."/>
            <person name="Nielsen P.H."/>
            <person name="Albertsen M."/>
        </authorList>
    </citation>
    <scope>NUCLEOTIDE SEQUENCE [LARGE SCALE GENOMIC DNA]</scope>
    <source>
        <strain evidence="1">OdNE_18-Q3-R46-58_MAXAC.008</strain>
    </source>
</reference>
<evidence type="ECO:0000313" key="1">
    <source>
        <dbReference type="EMBL" id="MBK8572004.1"/>
    </source>
</evidence>
<dbReference type="AlphaFoldDB" id="A0A936F0P8"/>
<evidence type="ECO:0000313" key="2">
    <source>
        <dbReference type="Proteomes" id="UP000709959"/>
    </source>
</evidence>
<proteinExistence type="predicted"/>
<gene>
    <name evidence="1" type="ORF">IPN91_05020</name>
</gene>